<dbReference type="GO" id="GO:0003676">
    <property type="term" value="F:nucleic acid binding"/>
    <property type="evidence" value="ECO:0007669"/>
    <property type="project" value="InterPro"/>
</dbReference>
<evidence type="ECO:0000256" key="2">
    <source>
        <dbReference type="ARBA" id="ARBA00022695"/>
    </source>
</evidence>
<keyword evidence="4" id="KW-0255">Endonuclease</keyword>
<dbReference type="CDD" id="cd09274">
    <property type="entry name" value="RNase_HI_RT_Ty3"/>
    <property type="match status" value="1"/>
</dbReference>
<dbReference type="Pfam" id="PF17917">
    <property type="entry name" value="RT_RNaseH"/>
    <property type="match status" value="1"/>
</dbReference>
<evidence type="ECO:0000259" key="8">
    <source>
        <dbReference type="Pfam" id="PF17921"/>
    </source>
</evidence>
<dbReference type="SUPFAM" id="SSF56672">
    <property type="entry name" value="DNA/RNA polymerases"/>
    <property type="match status" value="1"/>
</dbReference>
<dbReference type="VEuPathDB" id="MicrosporidiaDB:M153_84810001"/>
<dbReference type="Gene3D" id="3.30.70.270">
    <property type="match status" value="2"/>
</dbReference>
<proteinExistence type="predicted"/>
<dbReference type="InterPro" id="IPR050951">
    <property type="entry name" value="Retrovirus_Pol_polyprotein"/>
</dbReference>
<dbReference type="PANTHER" id="PTHR37984:SF5">
    <property type="entry name" value="PROTEIN NYNRIN-LIKE"/>
    <property type="match status" value="1"/>
</dbReference>
<dbReference type="OrthoDB" id="2194544at2759"/>
<dbReference type="GO" id="GO:0003964">
    <property type="term" value="F:RNA-directed DNA polymerase activity"/>
    <property type="evidence" value="ECO:0007669"/>
    <property type="project" value="UniProtKB-KW"/>
</dbReference>
<dbReference type="Gene3D" id="3.30.420.10">
    <property type="entry name" value="Ribonuclease H-like superfamily/Ribonuclease H"/>
    <property type="match status" value="1"/>
</dbReference>
<sequence>LNHLELLLKKLHDHNVKINFEKSNFAQKVVNYLGYTIDGNKYSPDLSRLNDFKEWTTPTNKKELQSLLGKLNWYREFIPQLSDKIEHINSKLTSNVRKITVTDIEMKPIHQIYDDLKTKASNYLPDMNQPFHIHADASDKALGAILSQKKGIVAYFSRKFSQVELRYSITEKEGLAVYSALKKWEKFISCSQITVFTDSKNNLTKNIDLSKRIDRWKALMSHLDIKYEFISGINNQVADDLSRQNSMSEEISNSFKQMVHNFHIENGHPGMTKTIQTIKIDEQLEPKQIKYIQSFIKGCEFCQLNKTHKYKYGLVEGGVKTETPFEHISTDIFGPIESSLYENSFLDQK</sequence>
<keyword evidence="3" id="KW-0540">Nuclease</keyword>
<keyword evidence="5" id="KW-0378">Hydrolase</keyword>
<dbReference type="GO" id="GO:0004519">
    <property type="term" value="F:endonuclease activity"/>
    <property type="evidence" value="ECO:0007669"/>
    <property type="project" value="UniProtKB-KW"/>
</dbReference>
<evidence type="ECO:0000256" key="5">
    <source>
        <dbReference type="ARBA" id="ARBA00022801"/>
    </source>
</evidence>
<gene>
    <name evidence="9" type="ORF">M153_84810001</name>
</gene>
<evidence type="ECO:0000256" key="1">
    <source>
        <dbReference type="ARBA" id="ARBA00022679"/>
    </source>
</evidence>
<dbReference type="EMBL" id="LGUB01001056">
    <property type="protein sequence ID" value="KRH92276.1"/>
    <property type="molecule type" value="Genomic_DNA"/>
</dbReference>
<keyword evidence="1" id="KW-0808">Transferase</keyword>
<feature type="domain" description="Integrase zinc-binding" evidence="8">
    <location>
        <begin position="256"/>
        <end position="307"/>
    </location>
</feature>
<evidence type="ECO:0000313" key="10">
    <source>
        <dbReference type="Proteomes" id="UP000051530"/>
    </source>
</evidence>
<keyword evidence="2" id="KW-0548">Nucleotidyltransferase</keyword>
<dbReference type="GO" id="GO:0016787">
    <property type="term" value="F:hydrolase activity"/>
    <property type="evidence" value="ECO:0007669"/>
    <property type="project" value="UniProtKB-KW"/>
</dbReference>
<dbReference type="InterPro" id="IPR043128">
    <property type="entry name" value="Rev_trsase/Diguanyl_cyclase"/>
</dbReference>
<dbReference type="InterPro" id="IPR041588">
    <property type="entry name" value="Integrase_H2C2"/>
</dbReference>
<feature type="non-terminal residue" evidence="9">
    <location>
        <position position="1"/>
    </location>
</feature>
<accession>A0A0R0LYY2</accession>
<dbReference type="InterPro" id="IPR036397">
    <property type="entry name" value="RNaseH_sf"/>
</dbReference>
<organism evidence="9 10">
    <name type="scientific">Pseudoloma neurophilia</name>
    <dbReference type="NCBI Taxonomy" id="146866"/>
    <lineage>
        <taxon>Eukaryota</taxon>
        <taxon>Fungi</taxon>
        <taxon>Fungi incertae sedis</taxon>
        <taxon>Microsporidia</taxon>
        <taxon>Pseudoloma</taxon>
    </lineage>
</organism>
<evidence type="ECO:0000256" key="6">
    <source>
        <dbReference type="ARBA" id="ARBA00022918"/>
    </source>
</evidence>
<feature type="non-terminal residue" evidence="9">
    <location>
        <position position="349"/>
    </location>
</feature>
<dbReference type="Proteomes" id="UP000051530">
    <property type="component" value="Unassembled WGS sequence"/>
</dbReference>
<dbReference type="InterPro" id="IPR041373">
    <property type="entry name" value="RT_RNaseH"/>
</dbReference>
<evidence type="ECO:0000256" key="4">
    <source>
        <dbReference type="ARBA" id="ARBA00022759"/>
    </source>
</evidence>
<keyword evidence="10" id="KW-1185">Reference proteome</keyword>
<feature type="domain" description="Reverse transcriptase RNase H-like" evidence="7">
    <location>
        <begin position="126"/>
        <end position="221"/>
    </location>
</feature>
<reference evidence="9 10" key="1">
    <citation type="submission" date="2015-07" db="EMBL/GenBank/DDBJ databases">
        <title>The genome of Pseudoloma neurophilia, a relevant intracellular parasite of the zebrafish.</title>
        <authorList>
            <person name="Ndikumana S."/>
            <person name="Pelin A."/>
            <person name="Sanders J."/>
            <person name="Corradi N."/>
        </authorList>
    </citation>
    <scope>NUCLEOTIDE SEQUENCE [LARGE SCALE GENOMIC DNA]</scope>
    <source>
        <strain evidence="9 10">MK1</strain>
    </source>
</reference>
<evidence type="ECO:0000313" key="9">
    <source>
        <dbReference type="EMBL" id="KRH92276.1"/>
    </source>
</evidence>
<evidence type="ECO:0000259" key="7">
    <source>
        <dbReference type="Pfam" id="PF17917"/>
    </source>
</evidence>
<dbReference type="InterPro" id="IPR043502">
    <property type="entry name" value="DNA/RNA_pol_sf"/>
</dbReference>
<comment type="caution">
    <text evidence="9">The sequence shown here is derived from an EMBL/GenBank/DDBJ whole genome shotgun (WGS) entry which is preliminary data.</text>
</comment>
<evidence type="ECO:0000256" key="3">
    <source>
        <dbReference type="ARBA" id="ARBA00022722"/>
    </source>
</evidence>
<name>A0A0R0LYY2_9MICR</name>
<dbReference type="AlphaFoldDB" id="A0A0R0LYY2"/>
<keyword evidence="6" id="KW-0695">RNA-directed DNA polymerase</keyword>
<protein>
    <submittedName>
        <fullName evidence="9">Putative transposable element</fullName>
    </submittedName>
</protein>
<dbReference type="Pfam" id="PF17921">
    <property type="entry name" value="Integrase_H2C2"/>
    <property type="match status" value="1"/>
</dbReference>
<dbReference type="PANTHER" id="PTHR37984">
    <property type="entry name" value="PROTEIN CBG26694"/>
    <property type="match status" value="1"/>
</dbReference>